<dbReference type="RefSeq" id="WP_067517974.1">
    <property type="nucleotide sequence ID" value="NZ_JABELX010000003.1"/>
</dbReference>
<evidence type="ECO:0000256" key="2">
    <source>
        <dbReference type="ARBA" id="ARBA00022692"/>
    </source>
</evidence>
<dbReference type="Proteomes" id="UP000586827">
    <property type="component" value="Unassembled WGS sequence"/>
</dbReference>
<keyword evidence="2 5" id="KW-0812">Transmembrane</keyword>
<evidence type="ECO:0000256" key="3">
    <source>
        <dbReference type="ARBA" id="ARBA00022989"/>
    </source>
</evidence>
<organism evidence="6 7">
    <name type="scientific">Nocardia uniformis</name>
    <dbReference type="NCBI Taxonomy" id="53432"/>
    <lineage>
        <taxon>Bacteria</taxon>
        <taxon>Bacillati</taxon>
        <taxon>Actinomycetota</taxon>
        <taxon>Actinomycetes</taxon>
        <taxon>Mycobacteriales</taxon>
        <taxon>Nocardiaceae</taxon>
        <taxon>Nocardia</taxon>
    </lineage>
</organism>
<keyword evidence="4 5" id="KW-0472">Membrane</keyword>
<feature type="transmembrane region" description="Helical" evidence="5">
    <location>
        <begin position="95"/>
        <end position="114"/>
    </location>
</feature>
<comment type="subcellular location">
    <subcellularLocation>
        <location evidence="1">Membrane</location>
        <topology evidence="1">Multi-pass membrane protein</topology>
    </subcellularLocation>
</comment>
<dbReference type="AlphaFoldDB" id="A0A849C2B0"/>
<dbReference type="GO" id="GO:0016020">
    <property type="term" value="C:membrane"/>
    <property type="evidence" value="ECO:0007669"/>
    <property type="project" value="UniProtKB-SubCell"/>
</dbReference>
<proteinExistence type="predicted"/>
<evidence type="ECO:0000256" key="1">
    <source>
        <dbReference type="ARBA" id="ARBA00004141"/>
    </source>
</evidence>
<evidence type="ECO:0000313" key="6">
    <source>
        <dbReference type="EMBL" id="NNH69977.1"/>
    </source>
</evidence>
<feature type="transmembrane region" description="Helical" evidence="5">
    <location>
        <begin position="46"/>
        <end position="64"/>
    </location>
</feature>
<feature type="transmembrane region" description="Helical" evidence="5">
    <location>
        <begin position="69"/>
        <end position="89"/>
    </location>
</feature>
<evidence type="ECO:0000256" key="5">
    <source>
        <dbReference type="SAM" id="Phobius"/>
    </source>
</evidence>
<gene>
    <name evidence="6" type="ORF">HLB23_08890</name>
</gene>
<evidence type="ECO:0000256" key="4">
    <source>
        <dbReference type="ARBA" id="ARBA00023136"/>
    </source>
</evidence>
<accession>A0A849C2B0</accession>
<dbReference type="EMBL" id="JABELX010000003">
    <property type="protein sequence ID" value="NNH69977.1"/>
    <property type="molecule type" value="Genomic_DNA"/>
</dbReference>
<dbReference type="Pfam" id="PF13564">
    <property type="entry name" value="DoxX_2"/>
    <property type="match status" value="1"/>
</dbReference>
<protein>
    <submittedName>
        <fullName evidence="6">DoxX family protein</fullName>
    </submittedName>
</protein>
<keyword evidence="7" id="KW-1185">Reference proteome</keyword>
<comment type="caution">
    <text evidence="6">The sequence shown here is derived from an EMBL/GenBank/DDBJ whole genome shotgun (WGS) entry which is preliminary data.</text>
</comment>
<dbReference type="InterPro" id="IPR032808">
    <property type="entry name" value="DoxX"/>
</dbReference>
<name>A0A849C2B0_9NOCA</name>
<keyword evidence="3 5" id="KW-1133">Transmembrane helix</keyword>
<reference evidence="6 7" key="1">
    <citation type="submission" date="2020-05" db="EMBL/GenBank/DDBJ databases">
        <title>MicrobeNet Type strains.</title>
        <authorList>
            <person name="Nicholson A.C."/>
        </authorList>
    </citation>
    <scope>NUCLEOTIDE SEQUENCE [LARGE SCALE GENOMIC DNA]</scope>
    <source>
        <strain evidence="6 7">JCM 3224</strain>
    </source>
</reference>
<sequence length="116" mass="11891">MFIAYIVLAILLSVILVISGRAKLIKDEEITSTMVRLGVPLNWFPILAGLEFAGAVGLLAGIAYRPLGIAAGIGVVLYFLGAVISHLRAADIQGSPVPTVLALASAAPVALGAITL</sequence>
<evidence type="ECO:0000313" key="7">
    <source>
        <dbReference type="Proteomes" id="UP000586827"/>
    </source>
</evidence>